<protein>
    <submittedName>
        <fullName evidence="1">OsmC family protein</fullName>
    </submittedName>
</protein>
<dbReference type="InterPro" id="IPR003718">
    <property type="entry name" value="OsmC/Ohr_fam"/>
</dbReference>
<gene>
    <name evidence="1" type="ORF">M8330_02005</name>
</gene>
<dbReference type="Gene3D" id="3.30.300.20">
    <property type="match status" value="1"/>
</dbReference>
<dbReference type="SUPFAM" id="SSF82784">
    <property type="entry name" value="OsmC-like"/>
    <property type="match status" value="1"/>
</dbReference>
<evidence type="ECO:0000313" key="1">
    <source>
        <dbReference type="EMBL" id="MCM0619066.1"/>
    </source>
</evidence>
<dbReference type="AlphaFoldDB" id="A0A9X2D4L1"/>
<dbReference type="RefSeq" id="WP_250825967.1">
    <property type="nucleotide sequence ID" value="NZ_JAMOIL010000001.1"/>
</dbReference>
<dbReference type="EMBL" id="JAMOIL010000001">
    <property type="protein sequence ID" value="MCM0619066.1"/>
    <property type="molecule type" value="Genomic_DNA"/>
</dbReference>
<dbReference type="Pfam" id="PF02566">
    <property type="entry name" value="OsmC"/>
    <property type="match status" value="1"/>
</dbReference>
<dbReference type="Proteomes" id="UP001139485">
    <property type="component" value="Unassembled WGS sequence"/>
</dbReference>
<dbReference type="InterPro" id="IPR036102">
    <property type="entry name" value="OsmC/Ohrsf"/>
</dbReference>
<proteinExistence type="predicted"/>
<dbReference type="InterPro" id="IPR015946">
    <property type="entry name" value="KH_dom-like_a/b"/>
</dbReference>
<reference evidence="1" key="1">
    <citation type="submission" date="2022-05" db="EMBL/GenBank/DDBJ databases">
        <authorList>
            <person name="Tuo L."/>
        </authorList>
    </citation>
    <scope>NUCLEOTIDE SEQUENCE</scope>
    <source>
        <strain evidence="1">BSK12Z-4</strain>
    </source>
</reference>
<accession>A0A9X2D4L1</accession>
<organism evidence="1 2">
    <name type="scientific">Nocardioides bruguierae</name>
    <dbReference type="NCBI Taxonomy" id="2945102"/>
    <lineage>
        <taxon>Bacteria</taxon>
        <taxon>Bacillati</taxon>
        <taxon>Actinomycetota</taxon>
        <taxon>Actinomycetes</taxon>
        <taxon>Propionibacteriales</taxon>
        <taxon>Nocardioidaceae</taxon>
        <taxon>Nocardioides</taxon>
    </lineage>
</organism>
<keyword evidence="2" id="KW-1185">Reference proteome</keyword>
<comment type="caution">
    <text evidence="1">The sequence shown here is derived from an EMBL/GenBank/DDBJ whole genome shotgun (WGS) entry which is preliminary data.</text>
</comment>
<evidence type="ECO:0000313" key="2">
    <source>
        <dbReference type="Proteomes" id="UP001139485"/>
    </source>
</evidence>
<sequence>MAPDLTAADAVVHEPTHRWVDLEQTDPDHYRATNRRGGELRVGAGDDADFTPVELLLAALAGCGAIDLALITGKRAPATSLRARAEGHKIRDEQGNRMSDLQVTFDVAFPDGEAGDAARAVLERTVRMIEDRLCTVGRTVTVGDHVRYRTTGE</sequence>
<name>A0A9X2D4L1_9ACTN</name>